<dbReference type="PRINTS" id="PR00147">
    <property type="entry name" value="DNAPHOTLYASE"/>
</dbReference>
<dbReference type="Gene3D" id="1.25.40.80">
    <property type="match status" value="1"/>
</dbReference>
<feature type="domain" description="Photolyase/cryptochrome alpha/beta" evidence="8">
    <location>
        <begin position="5"/>
        <end position="130"/>
    </location>
</feature>
<comment type="cofactor">
    <cofactor evidence="1">
        <name>(6R)-5,10-methylene-5,6,7,8-tetrahydrofolate</name>
        <dbReference type="ChEBI" id="CHEBI:15636"/>
    </cofactor>
</comment>
<evidence type="ECO:0000256" key="1">
    <source>
        <dbReference type="ARBA" id="ARBA00001932"/>
    </source>
</evidence>
<dbReference type="Gene3D" id="1.10.579.10">
    <property type="entry name" value="DNA Cyclobutane Dipyrimidine Photolyase, subunit A, domain 3"/>
    <property type="match status" value="1"/>
</dbReference>
<dbReference type="SUPFAM" id="SSF48173">
    <property type="entry name" value="Cryptochrome/photolyase FAD-binding domain"/>
    <property type="match status" value="1"/>
</dbReference>
<feature type="binding site" evidence="4">
    <location>
        <position position="273"/>
    </location>
    <ligand>
        <name>FAD</name>
        <dbReference type="ChEBI" id="CHEBI:57692"/>
    </ligand>
</feature>
<feature type="binding site" evidence="4">
    <location>
        <begin position="375"/>
        <end position="377"/>
    </location>
    <ligand>
        <name>FAD</name>
        <dbReference type="ChEBI" id="CHEBI:57692"/>
    </ligand>
</feature>
<evidence type="ECO:0000313" key="10">
    <source>
        <dbReference type="Proteomes" id="UP000231644"/>
    </source>
</evidence>
<dbReference type="Proteomes" id="UP000231644">
    <property type="component" value="Unassembled WGS sequence"/>
</dbReference>
<feature type="site" description="Electron transfer via tryptophanyl radical" evidence="5">
    <location>
        <position position="362"/>
    </location>
</feature>
<feature type="binding site" evidence="4">
    <location>
        <position position="226"/>
    </location>
    <ligand>
        <name>FAD</name>
        <dbReference type="ChEBI" id="CHEBI:57692"/>
    </ligand>
</feature>
<dbReference type="GO" id="GO:0003677">
    <property type="term" value="F:DNA binding"/>
    <property type="evidence" value="ECO:0007669"/>
    <property type="project" value="TreeGrafter"/>
</dbReference>
<dbReference type="PANTHER" id="PTHR11455:SF9">
    <property type="entry name" value="CRYPTOCHROME CIRCADIAN CLOCK 5 ISOFORM X1"/>
    <property type="match status" value="1"/>
</dbReference>
<evidence type="ECO:0000259" key="8">
    <source>
        <dbReference type="PROSITE" id="PS51645"/>
    </source>
</evidence>
<dbReference type="InterPro" id="IPR005101">
    <property type="entry name" value="Cryptochr/Photolyase_FAD-bd"/>
</dbReference>
<reference evidence="9 10" key="1">
    <citation type="submission" date="2016-10" db="EMBL/GenBank/DDBJ databases">
        <authorList>
            <person name="de Groot N.N."/>
        </authorList>
    </citation>
    <scope>NUCLEOTIDE SEQUENCE [LARGE SCALE GENOMIC DNA]</scope>
    <source>
        <strain evidence="9 10">DSM 29619</strain>
    </source>
</reference>
<evidence type="ECO:0000256" key="6">
    <source>
        <dbReference type="RuleBase" id="RU004182"/>
    </source>
</evidence>
<protein>
    <submittedName>
        <fullName evidence="9">Deoxyribodipyrimidine photo-lyase</fullName>
    </submittedName>
</protein>
<dbReference type="SUPFAM" id="SSF52425">
    <property type="entry name" value="Cryptochrome/photolyase, N-terminal domain"/>
    <property type="match status" value="1"/>
</dbReference>
<keyword evidence="10" id="KW-1185">Reference proteome</keyword>
<sequence length="476" mass="53990">MSEKKKTILWLRRDLRLGDNPALVAAVERGAVIPVFIHDDSVAGLGAAPKWRLGQAIAAFQSRLEEAGSRMILRRGPAREVLEDLVDQTGADAVYWSRLYDPQAIERDSRIKEALKDQGLEVQSFNSHLIFEPWEVETKQGGMYQVYSPMWRAVKDREVDAPLSEPSLSGPESRPDSWPDSEDLEDWKMGAAMRRGAEVLAQHCKPGEASALARLSAFSAHHMDGYKARRDFPGEDACSGLSEYLTYGEISPRTLWHAALRGEAAGKAGAEHFRKEVVWREFAYHLLYHTPRLVDQNWRDGWEDFDWSEDERRREVKAWKQARTGVKFVDAALREMYVTGRMHNRARMVVASYLTKHMLVHWRVGQKWFEDCLTDWDPASNAMGWQWVAGCGPDAAPYFRVFNPDTQLEKFDPDGTYVRAWIAEGSARPTKTALSYFDAVPQSWGLSPDDAYPDPIVPLDEGRKAALAAYEALKSE</sequence>
<accession>A0A1I1L507</accession>
<comment type="cofactor">
    <cofactor evidence="4">
        <name>FAD</name>
        <dbReference type="ChEBI" id="CHEBI:57692"/>
    </cofactor>
    <text evidence="4">Binds 1 FAD per subunit.</text>
</comment>
<dbReference type="PROSITE" id="PS51645">
    <property type="entry name" value="PHR_CRY_ALPHA_BETA"/>
    <property type="match status" value="1"/>
</dbReference>
<evidence type="ECO:0000256" key="7">
    <source>
        <dbReference type="SAM" id="MobiDB-lite"/>
    </source>
</evidence>
<dbReference type="AlphaFoldDB" id="A0A1I1L507"/>
<dbReference type="GO" id="GO:0003904">
    <property type="term" value="F:deoxyribodipyrimidine photo-lyase activity"/>
    <property type="evidence" value="ECO:0007669"/>
    <property type="project" value="TreeGrafter"/>
</dbReference>
<dbReference type="InterPro" id="IPR002081">
    <property type="entry name" value="Cryptochrome/DNA_photolyase_1"/>
</dbReference>
<keyword evidence="9" id="KW-0456">Lyase</keyword>
<dbReference type="OrthoDB" id="9772484at2"/>
<dbReference type="GO" id="GO:0071949">
    <property type="term" value="F:FAD binding"/>
    <property type="evidence" value="ECO:0007669"/>
    <property type="project" value="TreeGrafter"/>
</dbReference>
<proteinExistence type="inferred from homology"/>
<name>A0A1I1L507_9RHOB</name>
<keyword evidence="2 4" id="KW-0285">Flavoprotein</keyword>
<feature type="region of interest" description="Disordered" evidence="7">
    <location>
        <begin position="162"/>
        <end position="183"/>
    </location>
</feature>
<feature type="site" description="Electron transfer via tryptophanyl radical" evidence="5">
    <location>
        <position position="307"/>
    </location>
</feature>
<dbReference type="Pfam" id="PF00875">
    <property type="entry name" value="DNA_photolyase"/>
    <property type="match status" value="1"/>
</dbReference>
<gene>
    <name evidence="9" type="ORF">SAMN05421762_1780</name>
</gene>
<dbReference type="RefSeq" id="WP_093451409.1">
    <property type="nucleotide sequence ID" value="NZ_FNZG01000003.1"/>
</dbReference>
<evidence type="ECO:0000256" key="3">
    <source>
        <dbReference type="ARBA" id="ARBA00022827"/>
    </source>
</evidence>
<dbReference type="InterPro" id="IPR014729">
    <property type="entry name" value="Rossmann-like_a/b/a_fold"/>
</dbReference>
<dbReference type="InterPro" id="IPR006050">
    <property type="entry name" value="DNA_photolyase_N"/>
</dbReference>
<dbReference type="STRING" id="517719.SAMN05421762_1780"/>
<dbReference type="EMBL" id="FOLX01000001">
    <property type="protein sequence ID" value="SFC68157.1"/>
    <property type="molecule type" value="Genomic_DNA"/>
</dbReference>
<dbReference type="Pfam" id="PF03441">
    <property type="entry name" value="FAD_binding_7"/>
    <property type="match status" value="1"/>
</dbReference>
<evidence type="ECO:0000256" key="2">
    <source>
        <dbReference type="ARBA" id="ARBA00022630"/>
    </source>
</evidence>
<evidence type="ECO:0000256" key="5">
    <source>
        <dbReference type="PIRSR" id="PIRSR602081-2"/>
    </source>
</evidence>
<dbReference type="Gene3D" id="3.40.50.620">
    <property type="entry name" value="HUPs"/>
    <property type="match status" value="1"/>
</dbReference>
<evidence type="ECO:0000256" key="4">
    <source>
        <dbReference type="PIRSR" id="PIRSR602081-1"/>
    </source>
</evidence>
<dbReference type="GO" id="GO:0009416">
    <property type="term" value="P:response to light stimulus"/>
    <property type="evidence" value="ECO:0007669"/>
    <property type="project" value="TreeGrafter"/>
</dbReference>
<keyword evidence="6" id="KW-0157">Chromophore</keyword>
<organism evidence="9 10">
    <name type="scientific">Pseudooceanicola nitratireducens</name>
    <dbReference type="NCBI Taxonomy" id="517719"/>
    <lineage>
        <taxon>Bacteria</taxon>
        <taxon>Pseudomonadati</taxon>
        <taxon>Pseudomonadota</taxon>
        <taxon>Alphaproteobacteria</taxon>
        <taxon>Rhodobacterales</taxon>
        <taxon>Paracoccaceae</taxon>
        <taxon>Pseudooceanicola</taxon>
    </lineage>
</organism>
<dbReference type="InterPro" id="IPR036134">
    <property type="entry name" value="Crypto/Photolyase_FAD-like_sf"/>
</dbReference>
<comment type="similarity">
    <text evidence="6">Belongs to the DNA photolyase family.</text>
</comment>
<dbReference type="InterPro" id="IPR036155">
    <property type="entry name" value="Crypto/Photolyase_N_sf"/>
</dbReference>
<feature type="compositionally biased region" description="Low complexity" evidence="7">
    <location>
        <begin position="162"/>
        <end position="172"/>
    </location>
</feature>
<feature type="site" description="Electron transfer via tryptophanyl radical" evidence="5">
    <location>
        <position position="385"/>
    </location>
</feature>
<evidence type="ECO:0000313" key="9">
    <source>
        <dbReference type="EMBL" id="SFC68157.1"/>
    </source>
</evidence>
<keyword evidence="3 4" id="KW-0274">FAD</keyword>
<dbReference type="PANTHER" id="PTHR11455">
    <property type="entry name" value="CRYPTOCHROME"/>
    <property type="match status" value="1"/>
</dbReference>